<keyword evidence="2" id="KW-0472">Membrane</keyword>
<dbReference type="Proteomes" id="UP000627838">
    <property type="component" value="Unassembled WGS sequence"/>
</dbReference>
<proteinExistence type="predicted"/>
<evidence type="ECO:0000313" key="5">
    <source>
        <dbReference type="Proteomes" id="UP000627838"/>
    </source>
</evidence>
<dbReference type="RefSeq" id="WP_192759674.1">
    <property type="nucleotide sequence ID" value="NZ_JADBDZ010000001.1"/>
</dbReference>
<feature type="transmembrane region" description="Helical" evidence="2">
    <location>
        <begin position="257"/>
        <end position="276"/>
    </location>
</feature>
<keyword evidence="2" id="KW-1133">Transmembrane helix</keyword>
<evidence type="ECO:0000256" key="1">
    <source>
        <dbReference type="SAM" id="MobiDB-lite"/>
    </source>
</evidence>
<feature type="signal peptide" evidence="3">
    <location>
        <begin position="1"/>
        <end position="21"/>
    </location>
</feature>
<accession>A0ABR9JR70</accession>
<sequence length="382" mass="39052">MRIVAALALALFLLPGPIAHAAPGAGPAAAPAGPRIGLDRETVDPGQRVTVELTGWPAGNVLVELCGNRARRGTVDCAVGSSAGTFVREGTAAKVVLTAAKPPVGCPCVIAVRPVTGGEPRTVPIGVTGVRTAPATAEPATGRAPARRLTATKVSVSGGGFGPGLLAGTARRTLRVTLRNNGTAALTDPPLTLTAGRGDQPARVIDAPSLGTLEPGTERTYDIPVTLDAPAFGRYTIRGEIAGLDDPIAFTAEAASYPWAVPILGALLVPLPLLAARRRAARTPRRPSAIAAGRPSRTPNQTVAANVAWWTNARGLTPERVAEALTARTGRPRTAADLPPAATECPFDPDTLDALSRILDVPLAALFLPAPGVASSSEPLLR</sequence>
<evidence type="ECO:0000256" key="3">
    <source>
        <dbReference type="SAM" id="SignalP"/>
    </source>
</evidence>
<keyword evidence="2" id="KW-0812">Transmembrane</keyword>
<keyword evidence="5" id="KW-1185">Reference proteome</keyword>
<keyword evidence="3" id="KW-0732">Signal</keyword>
<feature type="chain" id="PRO_5046579694" evidence="3">
    <location>
        <begin position="22"/>
        <end position="382"/>
    </location>
</feature>
<organism evidence="4 5">
    <name type="scientific">Actinomadura algeriensis</name>
    <dbReference type="NCBI Taxonomy" id="1679523"/>
    <lineage>
        <taxon>Bacteria</taxon>
        <taxon>Bacillati</taxon>
        <taxon>Actinomycetota</taxon>
        <taxon>Actinomycetes</taxon>
        <taxon>Streptosporangiales</taxon>
        <taxon>Thermomonosporaceae</taxon>
        <taxon>Actinomadura</taxon>
    </lineage>
</organism>
<feature type="region of interest" description="Disordered" evidence="1">
    <location>
        <begin position="195"/>
        <end position="217"/>
    </location>
</feature>
<evidence type="ECO:0000256" key="2">
    <source>
        <dbReference type="SAM" id="Phobius"/>
    </source>
</evidence>
<comment type="caution">
    <text evidence="4">The sequence shown here is derived from an EMBL/GenBank/DDBJ whole genome shotgun (WGS) entry which is preliminary data.</text>
</comment>
<reference evidence="4 5" key="1">
    <citation type="submission" date="2020-10" db="EMBL/GenBank/DDBJ databases">
        <title>Sequencing the genomes of 1000 actinobacteria strains.</title>
        <authorList>
            <person name="Klenk H.-P."/>
        </authorList>
    </citation>
    <scope>NUCLEOTIDE SEQUENCE [LARGE SCALE GENOMIC DNA]</scope>
    <source>
        <strain evidence="4 5">DSM 46744</strain>
    </source>
</reference>
<gene>
    <name evidence="4" type="ORF">H4W34_002898</name>
</gene>
<protein>
    <submittedName>
        <fullName evidence="4">Uncharacterized protein</fullName>
    </submittedName>
</protein>
<name>A0ABR9JR70_9ACTN</name>
<evidence type="ECO:0000313" key="4">
    <source>
        <dbReference type="EMBL" id="MBE1533065.1"/>
    </source>
</evidence>
<dbReference type="EMBL" id="JADBDZ010000001">
    <property type="protein sequence ID" value="MBE1533065.1"/>
    <property type="molecule type" value="Genomic_DNA"/>
</dbReference>